<organism evidence="5">
    <name type="scientific">Vibrio coralliilyticus</name>
    <dbReference type="NCBI Taxonomy" id="190893"/>
    <lineage>
        <taxon>Bacteria</taxon>
        <taxon>Pseudomonadati</taxon>
        <taxon>Pseudomonadota</taxon>
        <taxon>Gammaproteobacteria</taxon>
        <taxon>Vibrionales</taxon>
        <taxon>Vibrionaceae</taxon>
        <taxon>Vibrio</taxon>
    </lineage>
</organism>
<dbReference type="EMBL" id="JXXR01000005">
    <property type="protein sequence ID" value="KJY75854.1"/>
    <property type="molecule type" value="Genomic_DNA"/>
</dbReference>
<dbReference type="PROSITE" id="PS50887">
    <property type="entry name" value="GGDEF"/>
    <property type="match status" value="1"/>
</dbReference>
<dbReference type="PANTHER" id="PTHR45138">
    <property type="entry name" value="REGULATORY COMPONENTS OF SENSORY TRANSDUCTION SYSTEM"/>
    <property type="match status" value="1"/>
</dbReference>
<dbReference type="Gene3D" id="3.30.450.20">
    <property type="entry name" value="PAS domain"/>
    <property type="match status" value="1"/>
</dbReference>
<evidence type="ECO:0000313" key="5">
    <source>
        <dbReference type="EMBL" id="KJY75854.1"/>
    </source>
</evidence>
<dbReference type="SMART" id="SM00267">
    <property type="entry name" value="GGDEF"/>
    <property type="match status" value="1"/>
</dbReference>
<dbReference type="Gene3D" id="3.30.70.270">
    <property type="match status" value="1"/>
</dbReference>
<dbReference type="FunFam" id="3.30.70.270:FF:000001">
    <property type="entry name" value="Diguanylate cyclase domain protein"/>
    <property type="match status" value="1"/>
</dbReference>
<proteinExistence type="predicted"/>
<gene>
    <name evidence="5" type="ORF">TW71_07330</name>
</gene>
<dbReference type="GO" id="GO:0052621">
    <property type="term" value="F:diguanylate cyclase activity"/>
    <property type="evidence" value="ECO:0007669"/>
    <property type="project" value="UniProtKB-EC"/>
</dbReference>
<dbReference type="NCBIfam" id="TIGR00254">
    <property type="entry name" value="GGDEF"/>
    <property type="match status" value="1"/>
</dbReference>
<dbReference type="SUPFAM" id="SSF55073">
    <property type="entry name" value="Nucleotide cyclase"/>
    <property type="match status" value="1"/>
</dbReference>
<evidence type="ECO:0000256" key="2">
    <source>
        <dbReference type="ARBA" id="ARBA00012528"/>
    </source>
</evidence>
<reference evidence="5" key="1">
    <citation type="journal article" date="2015" name="BMC Genomics">
        <title>Genome mining reveals unlocked bioactive potential of marine Gram-negative bacteria.</title>
        <authorList>
            <person name="Machado H."/>
            <person name="Sonnenschein E.C."/>
            <person name="Melchiorsen J."/>
            <person name="Gram L."/>
        </authorList>
    </citation>
    <scope>NUCLEOTIDE SEQUENCE</scope>
    <source>
        <strain evidence="5">S2052</strain>
    </source>
</reference>
<dbReference type="PANTHER" id="PTHR45138:SF9">
    <property type="entry name" value="DIGUANYLATE CYCLASE DGCM-RELATED"/>
    <property type="match status" value="1"/>
</dbReference>
<dbReference type="InterPro" id="IPR035965">
    <property type="entry name" value="PAS-like_dom_sf"/>
</dbReference>
<evidence type="ECO:0000259" key="4">
    <source>
        <dbReference type="PROSITE" id="PS50887"/>
    </source>
</evidence>
<dbReference type="InterPro" id="IPR029787">
    <property type="entry name" value="Nucleotide_cyclase"/>
</dbReference>
<dbReference type="InterPro" id="IPR000160">
    <property type="entry name" value="GGDEF_dom"/>
</dbReference>
<comment type="catalytic activity">
    <reaction evidence="3">
        <text>2 GTP = 3',3'-c-di-GMP + 2 diphosphate</text>
        <dbReference type="Rhea" id="RHEA:24898"/>
        <dbReference type="ChEBI" id="CHEBI:33019"/>
        <dbReference type="ChEBI" id="CHEBI:37565"/>
        <dbReference type="ChEBI" id="CHEBI:58805"/>
        <dbReference type="EC" id="2.7.7.65"/>
    </reaction>
</comment>
<dbReference type="AlphaFoldDB" id="A0A837G9Z7"/>
<protein>
    <recommendedName>
        <fullName evidence="2">diguanylate cyclase</fullName>
        <ecNumber evidence="2">2.7.7.65</ecNumber>
    </recommendedName>
</protein>
<dbReference type="GO" id="GO:1902201">
    <property type="term" value="P:negative regulation of bacterial-type flagellum-dependent cell motility"/>
    <property type="evidence" value="ECO:0007669"/>
    <property type="project" value="TreeGrafter"/>
</dbReference>
<name>A0A837G9Z7_9VIBR</name>
<dbReference type="CDD" id="cd01949">
    <property type="entry name" value="GGDEF"/>
    <property type="match status" value="1"/>
</dbReference>
<dbReference type="InterPro" id="IPR043128">
    <property type="entry name" value="Rev_trsase/Diguanyl_cyclase"/>
</dbReference>
<evidence type="ECO:0000256" key="3">
    <source>
        <dbReference type="ARBA" id="ARBA00034247"/>
    </source>
</evidence>
<dbReference type="InterPro" id="IPR050469">
    <property type="entry name" value="Diguanylate_Cyclase"/>
</dbReference>
<comment type="cofactor">
    <cofactor evidence="1">
        <name>Mg(2+)</name>
        <dbReference type="ChEBI" id="CHEBI:18420"/>
    </cofactor>
</comment>
<dbReference type="SUPFAM" id="SSF55785">
    <property type="entry name" value="PYP-like sensor domain (PAS domain)"/>
    <property type="match status" value="1"/>
</dbReference>
<feature type="domain" description="GGDEF" evidence="4">
    <location>
        <begin position="176"/>
        <end position="309"/>
    </location>
</feature>
<comment type="caution">
    <text evidence="5">The sequence shown here is derived from an EMBL/GenBank/DDBJ whole genome shotgun (WGS) entry which is preliminary data.</text>
</comment>
<accession>A0A837G9Z7</accession>
<dbReference type="RefSeq" id="WP_045985424.1">
    <property type="nucleotide sequence ID" value="NZ_CP063051.1"/>
</dbReference>
<dbReference type="GO" id="GO:0043709">
    <property type="term" value="P:cell adhesion involved in single-species biofilm formation"/>
    <property type="evidence" value="ECO:0007669"/>
    <property type="project" value="TreeGrafter"/>
</dbReference>
<dbReference type="EC" id="2.7.7.65" evidence="2"/>
<dbReference type="Pfam" id="PF00990">
    <property type="entry name" value="GGDEF"/>
    <property type="match status" value="1"/>
</dbReference>
<evidence type="ECO:0000256" key="1">
    <source>
        <dbReference type="ARBA" id="ARBA00001946"/>
    </source>
</evidence>
<sequence length="328" mass="37252">MLDKQREAWLSLILNELPDRLFVLEQSGRFVEGFGGTFHSVRLEKNGYANKTLHDILPQDKADQLLSYIKDVSESAKPLVVQYSVSPIECLQLSIDELETLDGPEDMWFEATIKPLCSVDGTQYVLWQERDITSNYRRQEELKRLSETDELTGIFNRRAFLEALEQELQSYNETQRNLSCLMIDIDHFKEINDQVGHLSGDEVITQVARICQKQIRGSDYIGRLGGEEFGIVLSNTNAIQAYDIAERIRQSIESAPCSVDGHIIHPTVSIGIAEVTSDISHVKELLVQADKAMYYSKQTGRNQVTLYHDNLPDMKVQSAIQAKIRQAS</sequence>
<dbReference type="GO" id="GO:0005886">
    <property type="term" value="C:plasma membrane"/>
    <property type="evidence" value="ECO:0007669"/>
    <property type="project" value="TreeGrafter"/>
</dbReference>